<name>A0ABV9QLD3_9FIRM</name>
<dbReference type="InterPro" id="IPR050437">
    <property type="entry name" value="Ribos_protein_bS1-like"/>
</dbReference>
<keyword evidence="3" id="KW-0687">Ribonucleoprotein</keyword>
<feature type="domain" description="S1 motif" evidence="5">
    <location>
        <begin position="22"/>
        <end position="85"/>
    </location>
</feature>
<keyword evidence="2 6" id="KW-0689">Ribosomal protein</keyword>
<dbReference type="CDD" id="cd05688">
    <property type="entry name" value="S1_RPS1_repeat_ec3"/>
    <property type="match status" value="1"/>
</dbReference>
<dbReference type="PANTHER" id="PTHR10724:SF7">
    <property type="entry name" value="SMALL RIBOSOMAL SUBUNIT PROTEIN BS1C"/>
    <property type="match status" value="1"/>
</dbReference>
<evidence type="ECO:0000313" key="6">
    <source>
        <dbReference type="EMBL" id="MFC4804481.1"/>
    </source>
</evidence>
<comment type="caution">
    <text evidence="6">The sequence shown here is derived from an EMBL/GenBank/DDBJ whole genome shotgun (WGS) entry which is preliminary data.</text>
</comment>
<evidence type="ECO:0000256" key="3">
    <source>
        <dbReference type="ARBA" id="ARBA00023274"/>
    </source>
</evidence>
<dbReference type="SUPFAM" id="SSF50249">
    <property type="entry name" value="Nucleic acid-binding proteins"/>
    <property type="match status" value="4"/>
</dbReference>
<feature type="domain" description="S1 motif" evidence="5">
    <location>
        <begin position="99"/>
        <end position="168"/>
    </location>
</feature>
<comment type="similarity">
    <text evidence="1">Belongs to the bacterial ribosomal protein bS1 family.</text>
</comment>
<dbReference type="GO" id="GO:0005840">
    <property type="term" value="C:ribosome"/>
    <property type="evidence" value="ECO:0007669"/>
    <property type="project" value="UniProtKB-KW"/>
</dbReference>
<evidence type="ECO:0000256" key="2">
    <source>
        <dbReference type="ARBA" id="ARBA00022980"/>
    </source>
</evidence>
<reference evidence="7" key="1">
    <citation type="journal article" date="2019" name="Int. J. Syst. Evol. Microbiol.">
        <title>The Global Catalogue of Microorganisms (GCM) 10K type strain sequencing project: providing services to taxonomists for standard genome sequencing and annotation.</title>
        <authorList>
            <consortium name="The Broad Institute Genomics Platform"/>
            <consortium name="The Broad Institute Genome Sequencing Center for Infectious Disease"/>
            <person name="Wu L."/>
            <person name="Ma J."/>
        </authorList>
    </citation>
    <scope>NUCLEOTIDE SEQUENCE [LARGE SCALE GENOMIC DNA]</scope>
    <source>
        <strain evidence="7">CCUG 46385</strain>
    </source>
</reference>
<dbReference type="EMBL" id="JBHSHL010000015">
    <property type="protein sequence ID" value="MFC4804481.1"/>
    <property type="molecule type" value="Genomic_DNA"/>
</dbReference>
<dbReference type="PROSITE" id="PS50126">
    <property type="entry name" value="S1"/>
    <property type="match status" value="4"/>
</dbReference>
<dbReference type="InterPro" id="IPR012340">
    <property type="entry name" value="NA-bd_OB-fold"/>
</dbReference>
<sequence length="389" mass="44333">MSSEMEKLLLEEEQNYEEVYKGSIVKGYVERVKPDSYYITLNYKTDGVLPKTEMNGDEELQVGDEVSLEVIKIDKNTGEIILSKKRLDAFKAWDDLEIGKIIDVKVAEIGNKGLIAKYKNSIKGFIPLSHVANKFVKDEDLQEFQNMEFQTEIIDVEPRKRRLILSRKNILAREEAAKREEFIKNLEIGNVYKGIVRDIKNYGMFVDLGAMTGLVHISELSWNRRDKIEQLYSIGDEVEVKVVEFDPEKQRLSLSVKALQRDPFEVFQENTKVDDIVECTVKNIKEYGVFVKLNEDVDGFIHISNLSSSYVKNPAEIVNQGDRLTAKIISINPETQKIELTLNLNEDQEEVVEGPDAQSVSEEDIAEASVSENIEVSEEVAEETPVDAE</sequence>
<keyword evidence="7" id="KW-1185">Reference proteome</keyword>
<dbReference type="PANTHER" id="PTHR10724">
    <property type="entry name" value="30S RIBOSOMAL PROTEIN S1"/>
    <property type="match status" value="1"/>
</dbReference>
<feature type="compositionally biased region" description="Acidic residues" evidence="4">
    <location>
        <begin position="375"/>
        <end position="389"/>
    </location>
</feature>
<dbReference type="Gene3D" id="2.40.50.140">
    <property type="entry name" value="Nucleic acid-binding proteins"/>
    <property type="match status" value="4"/>
</dbReference>
<accession>A0ABV9QLD3</accession>
<protein>
    <submittedName>
        <fullName evidence="6">30S ribosomal protein S1</fullName>
    </submittedName>
</protein>
<evidence type="ECO:0000256" key="1">
    <source>
        <dbReference type="ARBA" id="ARBA00006767"/>
    </source>
</evidence>
<dbReference type="RefSeq" id="WP_379787991.1">
    <property type="nucleotide sequence ID" value="NZ_JBHSHL010000015.1"/>
</dbReference>
<dbReference type="InterPro" id="IPR035104">
    <property type="entry name" value="Ribosomal_protein_S1-like"/>
</dbReference>
<proteinExistence type="inferred from homology"/>
<dbReference type="Proteomes" id="UP001595916">
    <property type="component" value="Unassembled WGS sequence"/>
</dbReference>
<evidence type="ECO:0000313" key="7">
    <source>
        <dbReference type="Proteomes" id="UP001595916"/>
    </source>
</evidence>
<dbReference type="CDD" id="cd04465">
    <property type="entry name" value="S1_RPS1_repeat_ec2_hs2"/>
    <property type="match status" value="1"/>
</dbReference>
<dbReference type="InterPro" id="IPR003029">
    <property type="entry name" value="S1_domain"/>
</dbReference>
<organism evidence="6 7">
    <name type="scientific">Filifactor villosus</name>
    <dbReference type="NCBI Taxonomy" id="29374"/>
    <lineage>
        <taxon>Bacteria</taxon>
        <taxon>Bacillati</taxon>
        <taxon>Bacillota</taxon>
        <taxon>Clostridia</taxon>
        <taxon>Peptostreptococcales</taxon>
        <taxon>Filifactoraceae</taxon>
        <taxon>Filifactor</taxon>
    </lineage>
</organism>
<dbReference type="Pfam" id="PF00575">
    <property type="entry name" value="S1"/>
    <property type="match status" value="4"/>
</dbReference>
<dbReference type="SMART" id="SM00316">
    <property type="entry name" value="S1"/>
    <property type="match status" value="4"/>
</dbReference>
<evidence type="ECO:0000259" key="5">
    <source>
        <dbReference type="PROSITE" id="PS50126"/>
    </source>
</evidence>
<evidence type="ECO:0000256" key="4">
    <source>
        <dbReference type="SAM" id="MobiDB-lite"/>
    </source>
</evidence>
<gene>
    <name evidence="6" type="ORF">ACFO4R_05230</name>
</gene>
<feature type="domain" description="S1 motif" evidence="5">
    <location>
        <begin position="274"/>
        <end position="343"/>
    </location>
</feature>
<dbReference type="PRINTS" id="PR00681">
    <property type="entry name" value="RIBOSOMALS1"/>
</dbReference>
<feature type="region of interest" description="Disordered" evidence="4">
    <location>
        <begin position="347"/>
        <end position="389"/>
    </location>
</feature>
<feature type="domain" description="S1 motif" evidence="5">
    <location>
        <begin position="189"/>
        <end position="257"/>
    </location>
</feature>